<dbReference type="GO" id="GO:0015871">
    <property type="term" value="P:choline transport"/>
    <property type="evidence" value="ECO:0007669"/>
    <property type="project" value="TreeGrafter"/>
</dbReference>
<protein>
    <recommendedName>
        <fullName evidence="9">ABC transmembrane type-1 domain-containing protein</fullName>
    </recommendedName>
</protein>
<keyword evidence="5 8" id="KW-0812">Transmembrane</keyword>
<dbReference type="GO" id="GO:0005275">
    <property type="term" value="F:amine transmembrane transporter activity"/>
    <property type="evidence" value="ECO:0007669"/>
    <property type="project" value="TreeGrafter"/>
</dbReference>
<feature type="transmembrane region" description="Helical" evidence="8">
    <location>
        <begin position="111"/>
        <end position="128"/>
    </location>
</feature>
<dbReference type="AlphaFoldDB" id="A0A381T1Q2"/>
<feature type="transmembrane region" description="Helical" evidence="8">
    <location>
        <begin position="134"/>
        <end position="157"/>
    </location>
</feature>
<dbReference type="PANTHER" id="PTHR47737">
    <property type="entry name" value="GLYCINE BETAINE/PROLINE BETAINE TRANSPORT SYSTEM PERMEASE PROTEIN PROW"/>
    <property type="match status" value="1"/>
</dbReference>
<evidence type="ECO:0000256" key="7">
    <source>
        <dbReference type="ARBA" id="ARBA00023136"/>
    </source>
</evidence>
<dbReference type="FunFam" id="1.10.3720.10:FF:000001">
    <property type="entry name" value="Glycine betaine ABC transporter, permease"/>
    <property type="match status" value="2"/>
</dbReference>
<dbReference type="CDD" id="cd06261">
    <property type="entry name" value="TM_PBP2"/>
    <property type="match status" value="2"/>
</dbReference>
<evidence type="ECO:0000256" key="3">
    <source>
        <dbReference type="ARBA" id="ARBA00022448"/>
    </source>
</evidence>
<feature type="transmembrane region" description="Helical" evidence="8">
    <location>
        <begin position="432"/>
        <end position="453"/>
    </location>
</feature>
<feature type="transmembrane region" description="Helical" evidence="8">
    <location>
        <begin position="670"/>
        <end position="688"/>
    </location>
</feature>
<gene>
    <name evidence="10" type="ORF">METZ01_LOCUS60437</name>
</gene>
<feature type="transmembrane region" description="Helical" evidence="8">
    <location>
        <begin position="465"/>
        <end position="484"/>
    </location>
</feature>
<feature type="domain" description="ABC transmembrane type-1" evidence="9">
    <location>
        <begin position="131"/>
        <end position="310"/>
    </location>
</feature>
<proteinExistence type="predicted"/>
<evidence type="ECO:0000256" key="1">
    <source>
        <dbReference type="ARBA" id="ARBA00004141"/>
    </source>
</evidence>
<dbReference type="PANTHER" id="PTHR47737:SF1">
    <property type="entry name" value="GLYCINE BETAINE_PROLINE BETAINE TRANSPORT SYSTEM PERMEASE PROTEIN PROW"/>
    <property type="match status" value="1"/>
</dbReference>
<feature type="transmembrane region" description="Helical" evidence="8">
    <location>
        <begin position="178"/>
        <end position="205"/>
    </location>
</feature>
<feature type="transmembrane region" description="Helical" evidence="8">
    <location>
        <begin position="490"/>
        <end position="510"/>
    </location>
</feature>
<keyword evidence="6 8" id="KW-1133">Transmembrane helix</keyword>
<evidence type="ECO:0000256" key="8">
    <source>
        <dbReference type="SAM" id="Phobius"/>
    </source>
</evidence>
<dbReference type="GO" id="GO:0015226">
    <property type="term" value="F:carnitine transmembrane transporter activity"/>
    <property type="evidence" value="ECO:0007669"/>
    <property type="project" value="TreeGrafter"/>
</dbReference>
<feature type="domain" description="ABC transmembrane type-1" evidence="9">
    <location>
        <begin position="510"/>
        <end position="689"/>
    </location>
</feature>
<keyword evidence="3" id="KW-0813">Transport</keyword>
<dbReference type="SUPFAM" id="SSF161098">
    <property type="entry name" value="MetI-like"/>
    <property type="match status" value="2"/>
</dbReference>
<dbReference type="GO" id="GO:0031460">
    <property type="term" value="P:glycine betaine transport"/>
    <property type="evidence" value="ECO:0007669"/>
    <property type="project" value="TreeGrafter"/>
</dbReference>
<dbReference type="InterPro" id="IPR035906">
    <property type="entry name" value="MetI-like_sf"/>
</dbReference>
<dbReference type="GO" id="GO:0043190">
    <property type="term" value="C:ATP-binding cassette (ABC) transporter complex"/>
    <property type="evidence" value="ECO:0007669"/>
    <property type="project" value="TreeGrafter"/>
</dbReference>
<feature type="transmembrane region" description="Helical" evidence="8">
    <location>
        <begin position="86"/>
        <end position="104"/>
    </location>
</feature>
<evidence type="ECO:0000256" key="4">
    <source>
        <dbReference type="ARBA" id="ARBA00022475"/>
    </source>
</evidence>
<dbReference type="Gene3D" id="1.10.3720.10">
    <property type="entry name" value="MetI-like"/>
    <property type="match status" value="2"/>
</dbReference>
<dbReference type="EMBL" id="UINC01003585">
    <property type="protein sequence ID" value="SVA07583.1"/>
    <property type="molecule type" value="Genomic_DNA"/>
</dbReference>
<evidence type="ECO:0000256" key="6">
    <source>
        <dbReference type="ARBA" id="ARBA00022989"/>
    </source>
</evidence>
<feature type="transmembrane region" description="Helical" evidence="8">
    <location>
        <begin position="258"/>
        <end position="278"/>
    </location>
</feature>
<comment type="subcellular location">
    <subcellularLocation>
        <location evidence="2">Cell membrane</location>
    </subcellularLocation>
    <subcellularLocation>
        <location evidence="1">Membrane</location>
        <topology evidence="1">Multi-pass membrane protein</topology>
    </subcellularLocation>
</comment>
<evidence type="ECO:0000259" key="9">
    <source>
        <dbReference type="PROSITE" id="PS50928"/>
    </source>
</evidence>
<feature type="transmembrane region" description="Helical" evidence="8">
    <location>
        <begin position="517"/>
        <end position="537"/>
    </location>
</feature>
<keyword evidence="7 8" id="KW-0472">Membrane</keyword>
<feature type="transmembrane region" description="Helical" evidence="8">
    <location>
        <begin position="393"/>
        <end position="412"/>
    </location>
</feature>
<reference evidence="10" key="1">
    <citation type="submission" date="2018-05" db="EMBL/GenBank/DDBJ databases">
        <authorList>
            <person name="Lanie J.A."/>
            <person name="Ng W.-L."/>
            <person name="Kazmierczak K.M."/>
            <person name="Andrzejewski T.M."/>
            <person name="Davidsen T.M."/>
            <person name="Wayne K.J."/>
            <person name="Tettelin H."/>
            <person name="Glass J.I."/>
            <person name="Rusch D."/>
            <person name="Podicherti R."/>
            <person name="Tsui H.-C.T."/>
            <person name="Winkler M.E."/>
        </authorList>
    </citation>
    <scope>NUCLEOTIDE SEQUENCE</scope>
</reference>
<evidence type="ECO:0000313" key="10">
    <source>
        <dbReference type="EMBL" id="SVA07583.1"/>
    </source>
</evidence>
<organism evidence="10">
    <name type="scientific">marine metagenome</name>
    <dbReference type="NCBI Taxonomy" id="408172"/>
    <lineage>
        <taxon>unclassified sequences</taxon>
        <taxon>metagenomes</taxon>
        <taxon>ecological metagenomes</taxon>
    </lineage>
</organism>
<accession>A0A381T1Q2</accession>
<sequence length="706" mass="76794">MSVTNLSENQRRLVRPVSIFAAVIAFSIGLAYFTAGSQTFPQPIIDRFPFVDAVNAGQDWLRQHFMWFTRGIATGIRYAIDTVETFLVLLAWPILVLGIALPALKFGGLRMALFCSAAVMVWGCLDLWDAAIETMTLMAVSVFIAGFLGILTGIAASQSNRFEAAIRPILDTMQTLPGFVYLLPAIFFFGIGAVPSVIAILIYALPPAARLTNLGIRQVSAETIEAAQSFGSSRLQLLFKVKLPIALPSIMMGLNQTIMMALALVVLATFIGAGGLGYEVWVGIRRLKFGQALEGGIAILLMAIVFDRITTAMSLHQQGDANRTSGAFRLLPSRFERYSWAVLIENGLDLIYQLFSLISVAYTKTIARAVQTLVGVQSRSLGSRLYRAVLDRTFLITGLTLLIVLYLIDVYLSSFGNFPSSLEFSIRKPSDAALNAMTTSTVFIGITTWIRWFVFTWMLDPLADFLIALPWWYVIALLSLAVWLSCSRGTAMVCVFGLFFIGAAGIWAIGMFSMAQILVSLLLCMMIGIPIGILAGISNTFEAIIRPILDAMQTLPAFVYLVPVLMFFGGNVVSAVIAIVIYSLPPIIRLTSLGIRGVSSEAVEASVSFGSTFRQTLFKVRIPLALPSIMMGVNQSVMMMLAMLIITPLIGGGGLGREVFVGLSQSDTGWSLQAGLGIVFFAVVLDRLTQSWSTRRQQALGLDVSA</sequence>
<dbReference type="Pfam" id="PF00528">
    <property type="entry name" value="BPD_transp_1"/>
    <property type="match status" value="2"/>
</dbReference>
<keyword evidence="4" id="KW-1003">Cell membrane</keyword>
<dbReference type="PROSITE" id="PS50928">
    <property type="entry name" value="ABC_TM1"/>
    <property type="match status" value="2"/>
</dbReference>
<dbReference type="InterPro" id="IPR000515">
    <property type="entry name" value="MetI-like"/>
</dbReference>
<name>A0A381T1Q2_9ZZZZ</name>
<feature type="transmembrane region" description="Helical" evidence="8">
    <location>
        <begin position="624"/>
        <end position="650"/>
    </location>
</feature>
<evidence type="ECO:0000256" key="5">
    <source>
        <dbReference type="ARBA" id="ARBA00022692"/>
    </source>
</evidence>
<feature type="transmembrane region" description="Helical" evidence="8">
    <location>
        <begin position="12"/>
        <end position="33"/>
    </location>
</feature>
<feature type="transmembrane region" description="Helical" evidence="8">
    <location>
        <begin position="557"/>
        <end position="582"/>
    </location>
</feature>
<evidence type="ECO:0000256" key="2">
    <source>
        <dbReference type="ARBA" id="ARBA00004236"/>
    </source>
</evidence>